<dbReference type="KEGG" id="ure:UREG_03318"/>
<evidence type="ECO:0000256" key="14">
    <source>
        <dbReference type="RuleBase" id="RU363109"/>
    </source>
</evidence>
<keyword evidence="5 14" id="KW-0444">Lipid biosynthesis</keyword>
<comment type="function">
    <text evidence="14">Catalyzes the third of the four reactions of the long-chain fatty acids elongation cycle. This endoplasmic reticulum-bound enzymatic process, allows the addition of two carbons to the chain of long- and very long-chain fatty acids/VLCFAs per cycle. This enzyme catalyzes the dehydration of the 3-hydroxyacyl-CoA intermediate into trans-2,3-enoyl-CoA, within each cycle of fatty acid elongation. Thereby, it participates to the production of VLCFAs of different chain lengths that are involved in multiple biological processes as precursors of membrane lipids and lipid mediators.</text>
</comment>
<dbReference type="EC" id="4.2.1.134" evidence="4 14"/>
<evidence type="ECO:0000256" key="5">
    <source>
        <dbReference type="ARBA" id="ARBA00022516"/>
    </source>
</evidence>
<evidence type="ECO:0000313" key="15">
    <source>
        <dbReference type="EMBL" id="EEP78472.1"/>
    </source>
</evidence>
<evidence type="ECO:0000256" key="3">
    <source>
        <dbReference type="ARBA" id="ARBA00007811"/>
    </source>
</evidence>
<dbReference type="InParanoid" id="C4JQH3"/>
<dbReference type="GO" id="GO:0042761">
    <property type="term" value="P:very long-chain fatty acid biosynthetic process"/>
    <property type="evidence" value="ECO:0007669"/>
    <property type="project" value="TreeGrafter"/>
</dbReference>
<accession>C4JQH3</accession>
<comment type="similarity">
    <text evidence="3 14">Belongs to the very long-chain fatty acids dehydratase HACD family.</text>
</comment>
<dbReference type="GO" id="GO:0005789">
    <property type="term" value="C:endoplasmic reticulum membrane"/>
    <property type="evidence" value="ECO:0007669"/>
    <property type="project" value="UniProtKB-SubCell"/>
</dbReference>
<dbReference type="PANTHER" id="PTHR11035">
    <property type="entry name" value="VERY-LONG-CHAIN (3R)-3-HYDROXYACYL-COA DEHYDRATASE"/>
    <property type="match status" value="1"/>
</dbReference>
<dbReference type="VEuPathDB" id="FungiDB:UREG_03318"/>
<keyword evidence="10 14" id="KW-0472">Membrane</keyword>
<keyword evidence="12 14" id="KW-0456">Lyase</keyword>
<dbReference type="EMBL" id="CH476616">
    <property type="protein sequence ID" value="EEP78472.1"/>
    <property type="molecule type" value="Genomic_DNA"/>
</dbReference>
<dbReference type="InterPro" id="IPR007482">
    <property type="entry name" value="Tyr_Pase-like_PTPLA"/>
</dbReference>
<keyword evidence="7 14" id="KW-0276">Fatty acid metabolism</keyword>
<evidence type="ECO:0000256" key="7">
    <source>
        <dbReference type="ARBA" id="ARBA00022832"/>
    </source>
</evidence>
<dbReference type="PANTHER" id="PTHR11035:SF3">
    <property type="entry name" value="VERY-LONG-CHAIN (3R)-3-HYDROXYACYL-COA DEHYDRATASE"/>
    <property type="match status" value="1"/>
</dbReference>
<dbReference type="Pfam" id="PF04387">
    <property type="entry name" value="PTPLA"/>
    <property type="match status" value="1"/>
</dbReference>
<comment type="catalytic activity">
    <reaction evidence="13 14">
        <text>a very-long-chain (3R)-3-hydroxyacyl-CoA = a very-long-chain (2E)-enoyl-CoA + H2O</text>
        <dbReference type="Rhea" id="RHEA:45812"/>
        <dbReference type="ChEBI" id="CHEBI:15377"/>
        <dbReference type="ChEBI" id="CHEBI:83728"/>
        <dbReference type="ChEBI" id="CHEBI:85440"/>
        <dbReference type="EC" id="4.2.1.134"/>
    </reaction>
</comment>
<dbReference type="Proteomes" id="UP000002058">
    <property type="component" value="Unassembled WGS sequence"/>
</dbReference>
<proteinExistence type="inferred from homology"/>
<keyword evidence="11 14" id="KW-0275">Fatty acid biosynthesis</keyword>
<evidence type="ECO:0000256" key="13">
    <source>
        <dbReference type="ARBA" id="ARBA00036671"/>
    </source>
</evidence>
<comment type="subcellular location">
    <subcellularLocation>
        <location evidence="14">Endoplasmic reticulum membrane</location>
        <topology evidence="14">Multi-pass membrane protein</topology>
    </subcellularLocation>
    <subcellularLocation>
        <location evidence="1">Membrane</location>
        <topology evidence="1">Multi-pass membrane protein</topology>
    </subcellularLocation>
</comment>
<keyword evidence="14" id="KW-0256">Endoplasmic reticulum</keyword>
<keyword evidence="6 14" id="KW-0812">Transmembrane</keyword>
<dbReference type="GO" id="GO:0030148">
    <property type="term" value="P:sphingolipid biosynthetic process"/>
    <property type="evidence" value="ECO:0007669"/>
    <property type="project" value="TreeGrafter"/>
</dbReference>
<feature type="transmembrane region" description="Helical" evidence="14">
    <location>
        <begin position="24"/>
        <end position="49"/>
    </location>
</feature>
<reference evidence="16" key="1">
    <citation type="journal article" date="2009" name="Genome Res.">
        <title>Comparative genomic analyses of the human fungal pathogens Coccidioides and their relatives.</title>
        <authorList>
            <person name="Sharpton T.J."/>
            <person name="Stajich J.E."/>
            <person name="Rounsley S.D."/>
            <person name="Gardner M.J."/>
            <person name="Wortman J.R."/>
            <person name="Jordar V.S."/>
            <person name="Maiti R."/>
            <person name="Kodira C.D."/>
            <person name="Neafsey D.E."/>
            <person name="Zeng Q."/>
            <person name="Hung C.-Y."/>
            <person name="McMahan C."/>
            <person name="Muszewska A."/>
            <person name="Grynberg M."/>
            <person name="Mandel M.A."/>
            <person name="Kellner E.M."/>
            <person name="Barker B.M."/>
            <person name="Galgiani J.N."/>
            <person name="Orbach M.J."/>
            <person name="Kirkland T.N."/>
            <person name="Cole G.T."/>
            <person name="Henn M.R."/>
            <person name="Birren B.W."/>
            <person name="Taylor J.W."/>
        </authorList>
    </citation>
    <scope>NUCLEOTIDE SEQUENCE [LARGE SCALE GENOMIC DNA]</scope>
    <source>
        <strain evidence="16">UAMH 1704</strain>
    </source>
</reference>
<dbReference type="AlphaFoldDB" id="C4JQH3"/>
<evidence type="ECO:0000256" key="1">
    <source>
        <dbReference type="ARBA" id="ARBA00004141"/>
    </source>
</evidence>
<dbReference type="GO" id="GO:0030497">
    <property type="term" value="P:fatty acid elongation"/>
    <property type="evidence" value="ECO:0007669"/>
    <property type="project" value="TreeGrafter"/>
</dbReference>
<keyword evidence="9 14" id="KW-0443">Lipid metabolism</keyword>
<gene>
    <name evidence="15" type="ORF">UREG_03318</name>
</gene>
<protein>
    <recommendedName>
        <fullName evidence="4 14">Very-long-chain (3R)-3-hydroxyacyl-CoA dehydratase</fullName>
        <ecNumber evidence="4 14">4.2.1.134</ecNumber>
    </recommendedName>
</protein>
<dbReference type="eggNOG" id="KOG3187">
    <property type="taxonomic scope" value="Eukaryota"/>
</dbReference>
<keyword evidence="16" id="KW-1185">Reference proteome</keyword>
<dbReference type="GO" id="GO:0102158">
    <property type="term" value="F:very-long-chain (3R)-3-hydroxyacyl-CoA dehydratase activity"/>
    <property type="evidence" value="ECO:0007669"/>
    <property type="project" value="UniProtKB-EC"/>
</dbReference>
<dbReference type="OrthoDB" id="46988at2759"/>
<comment type="pathway">
    <text evidence="2 14">Lipid metabolism; fatty acid biosynthesis.</text>
</comment>
<organism evidence="15 16">
    <name type="scientific">Uncinocarpus reesii (strain UAMH 1704)</name>
    <dbReference type="NCBI Taxonomy" id="336963"/>
    <lineage>
        <taxon>Eukaryota</taxon>
        <taxon>Fungi</taxon>
        <taxon>Dikarya</taxon>
        <taxon>Ascomycota</taxon>
        <taxon>Pezizomycotina</taxon>
        <taxon>Eurotiomycetes</taxon>
        <taxon>Eurotiomycetidae</taxon>
        <taxon>Onygenales</taxon>
        <taxon>Onygenaceae</taxon>
        <taxon>Uncinocarpus</taxon>
    </lineage>
</organism>
<evidence type="ECO:0000256" key="8">
    <source>
        <dbReference type="ARBA" id="ARBA00022989"/>
    </source>
</evidence>
<evidence type="ECO:0000256" key="2">
    <source>
        <dbReference type="ARBA" id="ARBA00005194"/>
    </source>
</evidence>
<dbReference type="UniPathway" id="UPA00094"/>
<dbReference type="GeneID" id="8442801"/>
<sequence length="139" mass="14968">MSAKPPASSVPTKTASTGTRGYLFLYNAVSFTLWSIITLRLFLLLCLLVPTGHLSAIYNALFPLLKLTQSLAMLEVLHSLTGIVRAPVMTTLMQVASRVVVVWGVMWMFAEARVGRELGILGGKSADGGRLGDWGFVGV</sequence>
<evidence type="ECO:0000256" key="6">
    <source>
        <dbReference type="ARBA" id="ARBA00022692"/>
    </source>
</evidence>
<evidence type="ECO:0000256" key="4">
    <source>
        <dbReference type="ARBA" id="ARBA00013122"/>
    </source>
</evidence>
<evidence type="ECO:0000256" key="10">
    <source>
        <dbReference type="ARBA" id="ARBA00023136"/>
    </source>
</evidence>
<evidence type="ECO:0000256" key="11">
    <source>
        <dbReference type="ARBA" id="ARBA00023160"/>
    </source>
</evidence>
<evidence type="ECO:0000256" key="12">
    <source>
        <dbReference type="ARBA" id="ARBA00023239"/>
    </source>
</evidence>
<comment type="caution">
    <text evidence="14">Lacks conserved residue(s) required for the propagation of feature annotation.</text>
</comment>
<dbReference type="HOGENOM" id="CLU_1846603_0_0_1"/>
<evidence type="ECO:0000256" key="9">
    <source>
        <dbReference type="ARBA" id="ARBA00023098"/>
    </source>
</evidence>
<evidence type="ECO:0000313" key="16">
    <source>
        <dbReference type="Proteomes" id="UP000002058"/>
    </source>
</evidence>
<name>C4JQH3_UNCRE</name>
<keyword evidence="8 14" id="KW-1133">Transmembrane helix</keyword>
<dbReference type="RefSeq" id="XP_002543801.1">
    <property type="nucleotide sequence ID" value="XM_002543755.1"/>
</dbReference>
<dbReference type="STRING" id="336963.C4JQH3"/>